<dbReference type="Gene3D" id="1.20.1260.10">
    <property type="match status" value="1"/>
</dbReference>
<proteinExistence type="predicted"/>
<name>A0A6J7ANW4_9ZZZZ</name>
<dbReference type="PANTHER" id="PTHR36933:SF1">
    <property type="entry name" value="SLL0788 PROTEIN"/>
    <property type="match status" value="1"/>
</dbReference>
<protein>
    <submittedName>
        <fullName evidence="2">Unannotated protein</fullName>
    </submittedName>
</protein>
<gene>
    <name evidence="2" type="ORF">UFOPK3204_01555</name>
</gene>
<accession>A0A6J7ANW4</accession>
<evidence type="ECO:0000259" key="1">
    <source>
        <dbReference type="Pfam" id="PF03713"/>
    </source>
</evidence>
<dbReference type="AlphaFoldDB" id="A0A6J7ANW4"/>
<sequence>MRMTSKMNVLIVATVAATVLLTGCASSSMSSAEMPAGHSSSSGAVVATGSDADVTFAQLMISHHGQAVEMADMALQQATSAEVTDLATQIKAAQDPEIGQMRGWLRQWGAPEQMDSMDGMGHGDMDMGGQSAGGMMSDADMGALGGASGADFDRMWLTMMIAHHEGAIKMAEQVKAESTNPDVIALADAVVAGQKKEIDTMQQLLDN</sequence>
<dbReference type="PROSITE" id="PS51257">
    <property type="entry name" value="PROKAR_LIPOPROTEIN"/>
    <property type="match status" value="1"/>
</dbReference>
<reference evidence="2" key="1">
    <citation type="submission" date="2020-05" db="EMBL/GenBank/DDBJ databases">
        <authorList>
            <person name="Chiriac C."/>
            <person name="Salcher M."/>
            <person name="Ghai R."/>
            <person name="Kavagutti S V."/>
        </authorList>
    </citation>
    <scope>NUCLEOTIDE SEQUENCE</scope>
</reference>
<organism evidence="2">
    <name type="scientific">freshwater metagenome</name>
    <dbReference type="NCBI Taxonomy" id="449393"/>
    <lineage>
        <taxon>unclassified sequences</taxon>
        <taxon>metagenomes</taxon>
        <taxon>ecological metagenomes</taxon>
    </lineage>
</organism>
<evidence type="ECO:0000313" key="2">
    <source>
        <dbReference type="EMBL" id="CAB4834631.1"/>
    </source>
</evidence>
<dbReference type="PANTHER" id="PTHR36933">
    <property type="entry name" value="SLL0788 PROTEIN"/>
    <property type="match status" value="1"/>
</dbReference>
<dbReference type="InterPro" id="IPR012347">
    <property type="entry name" value="Ferritin-like"/>
</dbReference>
<dbReference type="InterPro" id="IPR005183">
    <property type="entry name" value="DUF305_CopM-like"/>
</dbReference>
<dbReference type="Pfam" id="PF03713">
    <property type="entry name" value="DUF305"/>
    <property type="match status" value="1"/>
</dbReference>
<feature type="domain" description="DUF305" evidence="1">
    <location>
        <begin position="53"/>
        <end position="205"/>
    </location>
</feature>
<dbReference type="EMBL" id="CAFABK010000099">
    <property type="protein sequence ID" value="CAB4834631.1"/>
    <property type="molecule type" value="Genomic_DNA"/>
</dbReference>